<feature type="region of interest" description="Disordered" evidence="11">
    <location>
        <begin position="1"/>
        <end position="20"/>
    </location>
</feature>
<feature type="transmembrane region" description="Helical" evidence="10">
    <location>
        <begin position="287"/>
        <end position="309"/>
    </location>
</feature>
<evidence type="ECO:0000256" key="11">
    <source>
        <dbReference type="SAM" id="MobiDB-lite"/>
    </source>
</evidence>
<keyword evidence="9 10" id="KW-0472">Membrane</keyword>
<dbReference type="Gene3D" id="1.20.1250.20">
    <property type="entry name" value="MFS general substrate transporter like domains"/>
    <property type="match status" value="1"/>
</dbReference>
<accession>A0AAV5QLZ9</accession>
<feature type="transmembrane region" description="Helical" evidence="10">
    <location>
        <begin position="540"/>
        <end position="560"/>
    </location>
</feature>
<keyword evidence="13" id="KW-1185">Reference proteome</keyword>
<evidence type="ECO:0000256" key="10">
    <source>
        <dbReference type="RuleBase" id="RU363073"/>
    </source>
</evidence>
<feature type="transmembrane region" description="Helical" evidence="10">
    <location>
        <begin position="413"/>
        <end position="435"/>
    </location>
</feature>
<evidence type="ECO:0000256" key="5">
    <source>
        <dbReference type="ARBA" id="ARBA00022692"/>
    </source>
</evidence>
<dbReference type="PANTHER" id="PTHR23519">
    <property type="entry name" value="AUTOPHAGY-RELATED PROTEIN 22"/>
    <property type="match status" value="1"/>
</dbReference>
<comment type="caution">
    <text evidence="12">The sequence shown here is derived from an EMBL/GenBank/DDBJ whole genome shotgun (WGS) entry which is preliminary data.</text>
</comment>
<keyword evidence="5 10" id="KW-0812">Transmembrane</keyword>
<keyword evidence="6 10" id="KW-0029">Amino-acid transport</keyword>
<feature type="transmembrane region" description="Helical" evidence="10">
    <location>
        <begin position="512"/>
        <end position="534"/>
    </location>
</feature>
<evidence type="ECO:0000256" key="1">
    <source>
        <dbReference type="ARBA" id="ARBA00004128"/>
    </source>
</evidence>
<dbReference type="PANTHER" id="PTHR23519:SF1">
    <property type="entry name" value="AUTOPHAGY-RELATED PROTEIN 22"/>
    <property type="match status" value="1"/>
</dbReference>
<feature type="transmembrane region" description="Helical" evidence="10">
    <location>
        <begin position="146"/>
        <end position="165"/>
    </location>
</feature>
<feature type="transmembrane region" description="Helical" evidence="10">
    <location>
        <begin position="208"/>
        <end position="230"/>
    </location>
</feature>
<dbReference type="InterPro" id="IPR044738">
    <property type="entry name" value="Atg22"/>
</dbReference>
<dbReference type="Proteomes" id="UP001360560">
    <property type="component" value="Unassembled WGS sequence"/>
</dbReference>
<feature type="transmembrane region" description="Helical" evidence="10">
    <location>
        <begin position="479"/>
        <end position="500"/>
    </location>
</feature>
<dbReference type="CDD" id="cd17483">
    <property type="entry name" value="MFS_Atg22_like"/>
    <property type="match status" value="1"/>
</dbReference>
<dbReference type="AlphaFoldDB" id="A0AAV5QLZ9"/>
<comment type="similarity">
    <text evidence="2 10">Belongs to the ATG22 family.</text>
</comment>
<sequence>MDVDAEIETPLVGNDGEGNHIETTGSSLTAYYEGPTTNSEIFGWCLYSWATEPFIVSCISTYVPLLLEQFARDNGVLSNDHSRGCKVPPVEPFPPGPPGSNNTVAMSVVPLAANELLKRMELQISSSKHVGCVVDVFGKYIDPSSFTLYVFSLSVFLQTLTVISITGFADKGNYKKALLLFFGFLGSFFTIAFYFLDTENYYQAGLYAILANICFGVVNVCGNSFLPILVENYDLSKNPNGEGSDIKAILSSRISGMCSGLGYFAAFIAQILTMIIVVKTGSKIASIQYAILFIGVWWFLFQFPIIWMLKSRKVSSTASLSRKFLKSSWNHDGHNKSLHAQVLAYVSRKMYFFKEYVKIGWVNLMKAFQQIKLLKDVCIFLVGWFVISDSITTINSAAILFSKTELEMKTHELAIIGILSIIFAIAGTIVIPNYLNNYLKITLKNTLLIIILWSSFIPFYGILGFFFESFGLKHKTEMYFLASWYGLSLGGLATISRSLFSLLIPKGKESLFFALFAVTDKGSSILGPFVVGLITDKTHNIRYCFWFLWALLIISLPIFASLDPARGQDEAERFDELVDEDETSYTAI</sequence>
<reference evidence="12 13" key="1">
    <citation type="journal article" date="2023" name="Elife">
        <title>Identification of key yeast species and microbe-microbe interactions impacting larval growth of Drosophila in the wild.</title>
        <authorList>
            <person name="Mure A."/>
            <person name="Sugiura Y."/>
            <person name="Maeda R."/>
            <person name="Honda K."/>
            <person name="Sakurai N."/>
            <person name="Takahashi Y."/>
            <person name="Watada M."/>
            <person name="Katoh T."/>
            <person name="Gotoh A."/>
            <person name="Gotoh Y."/>
            <person name="Taniguchi I."/>
            <person name="Nakamura K."/>
            <person name="Hayashi T."/>
            <person name="Katayama T."/>
            <person name="Uemura T."/>
            <person name="Hattori Y."/>
        </authorList>
    </citation>
    <scope>NUCLEOTIDE SEQUENCE [LARGE SCALE GENOMIC DNA]</scope>
    <source>
        <strain evidence="12 13">SC-9</strain>
    </source>
</reference>
<keyword evidence="3 10" id="KW-0813">Transport</keyword>
<comment type="subcellular location">
    <subcellularLocation>
        <location evidence="1 10">Vacuole membrane</location>
        <topology evidence="1 10">Multi-pass membrane protein</topology>
    </subcellularLocation>
</comment>
<dbReference type="GO" id="GO:0032974">
    <property type="term" value="P:amino acid transmembrane export from vacuole"/>
    <property type="evidence" value="ECO:0007669"/>
    <property type="project" value="InterPro"/>
</dbReference>
<dbReference type="EMBL" id="BTFZ01000011">
    <property type="protein sequence ID" value="GMM35726.1"/>
    <property type="molecule type" value="Genomic_DNA"/>
</dbReference>
<protein>
    <recommendedName>
        <fullName evidence="10">Autophagy-related protein</fullName>
    </recommendedName>
</protein>
<feature type="transmembrane region" description="Helical" evidence="10">
    <location>
        <begin position="377"/>
        <end position="401"/>
    </location>
</feature>
<comment type="function">
    <text evidence="10">Vacuolar effluxer which mediate the efflux of amino acids resulting from autophagic degradation. The release of autophagic amino acids allows the maintenance of protein synthesis and viability during nitrogen starvation.</text>
</comment>
<dbReference type="GeneID" id="90073701"/>
<name>A0AAV5QLZ9_9ASCO</name>
<evidence type="ECO:0000256" key="6">
    <source>
        <dbReference type="ARBA" id="ARBA00022970"/>
    </source>
</evidence>
<evidence type="ECO:0000256" key="9">
    <source>
        <dbReference type="ARBA" id="ARBA00023136"/>
    </source>
</evidence>
<evidence type="ECO:0000256" key="8">
    <source>
        <dbReference type="ARBA" id="ARBA00023006"/>
    </source>
</evidence>
<keyword evidence="7 10" id="KW-1133">Transmembrane helix</keyword>
<evidence type="ECO:0000256" key="2">
    <source>
        <dbReference type="ARBA" id="ARBA00006978"/>
    </source>
</evidence>
<dbReference type="InterPro" id="IPR050495">
    <property type="entry name" value="ATG22/LtaA_families"/>
</dbReference>
<dbReference type="Pfam" id="PF11700">
    <property type="entry name" value="ATG22"/>
    <property type="match status" value="1"/>
</dbReference>
<dbReference type="GO" id="GO:0005774">
    <property type="term" value="C:vacuolar membrane"/>
    <property type="evidence" value="ECO:0007669"/>
    <property type="project" value="UniProtKB-SubCell"/>
</dbReference>
<evidence type="ECO:0000256" key="7">
    <source>
        <dbReference type="ARBA" id="ARBA00022989"/>
    </source>
</evidence>
<evidence type="ECO:0000256" key="3">
    <source>
        <dbReference type="ARBA" id="ARBA00022448"/>
    </source>
</evidence>
<feature type="transmembrane region" description="Helical" evidence="10">
    <location>
        <begin position="177"/>
        <end position="196"/>
    </location>
</feature>
<evidence type="ECO:0000313" key="13">
    <source>
        <dbReference type="Proteomes" id="UP001360560"/>
    </source>
</evidence>
<proteinExistence type="inferred from homology"/>
<organism evidence="12 13">
    <name type="scientific">Saccharomycopsis crataegensis</name>
    <dbReference type="NCBI Taxonomy" id="43959"/>
    <lineage>
        <taxon>Eukaryota</taxon>
        <taxon>Fungi</taxon>
        <taxon>Dikarya</taxon>
        <taxon>Ascomycota</taxon>
        <taxon>Saccharomycotina</taxon>
        <taxon>Saccharomycetes</taxon>
        <taxon>Saccharomycopsidaceae</taxon>
        <taxon>Saccharomycopsis</taxon>
    </lineage>
</organism>
<feature type="transmembrane region" description="Helical" evidence="10">
    <location>
        <begin position="261"/>
        <end position="281"/>
    </location>
</feature>
<evidence type="ECO:0000256" key="4">
    <source>
        <dbReference type="ARBA" id="ARBA00022554"/>
    </source>
</evidence>
<dbReference type="GO" id="GO:0006914">
    <property type="term" value="P:autophagy"/>
    <property type="evidence" value="ECO:0007669"/>
    <property type="project" value="UniProtKB-KW"/>
</dbReference>
<dbReference type="InterPro" id="IPR036259">
    <property type="entry name" value="MFS_trans_sf"/>
</dbReference>
<dbReference type="InterPro" id="IPR024671">
    <property type="entry name" value="Atg22-like"/>
</dbReference>
<dbReference type="SUPFAM" id="SSF103473">
    <property type="entry name" value="MFS general substrate transporter"/>
    <property type="match status" value="1"/>
</dbReference>
<keyword evidence="4 10" id="KW-0926">Vacuole</keyword>
<evidence type="ECO:0000313" key="12">
    <source>
        <dbReference type="EMBL" id="GMM35726.1"/>
    </source>
</evidence>
<keyword evidence="8 10" id="KW-0072">Autophagy</keyword>
<dbReference type="RefSeq" id="XP_064852722.1">
    <property type="nucleotide sequence ID" value="XM_064996650.1"/>
</dbReference>
<feature type="transmembrane region" description="Helical" evidence="10">
    <location>
        <begin position="447"/>
        <end position="467"/>
    </location>
</feature>
<gene>
    <name evidence="12" type="ORF">DASC09_030510</name>
</gene>